<dbReference type="InterPro" id="IPR029032">
    <property type="entry name" value="AhpD-like"/>
</dbReference>
<evidence type="ECO:0000313" key="1">
    <source>
        <dbReference type="EMBL" id="TWP34440.1"/>
    </source>
</evidence>
<dbReference type="OrthoDB" id="122912at2"/>
<dbReference type="RefSeq" id="WP_146318694.1">
    <property type="nucleotide sequence ID" value="NZ_VCQV01000027.1"/>
</dbReference>
<accession>A0A563DVY7</accession>
<comment type="caution">
    <text evidence="1">The sequence shown here is derived from an EMBL/GenBank/DDBJ whole genome shotgun (WGS) entry which is preliminary data.</text>
</comment>
<keyword evidence="1" id="KW-0575">Peroxidase</keyword>
<reference evidence="1 2" key="1">
    <citation type="submission" date="2019-05" db="EMBL/GenBank/DDBJ databases">
        <authorList>
            <person name="Lee S.D."/>
        </authorList>
    </citation>
    <scope>NUCLEOTIDE SEQUENCE [LARGE SCALE GENOMIC DNA]</scope>
    <source>
        <strain evidence="1 2">C5-26</strain>
    </source>
</reference>
<name>A0A563DVY7_9MICO</name>
<dbReference type="AlphaFoldDB" id="A0A563DVY7"/>
<dbReference type="Gene3D" id="1.20.1290.10">
    <property type="entry name" value="AhpD-like"/>
    <property type="match status" value="1"/>
</dbReference>
<dbReference type="SUPFAM" id="SSF69118">
    <property type="entry name" value="AhpD-like"/>
    <property type="match status" value="1"/>
</dbReference>
<keyword evidence="1" id="KW-0560">Oxidoreductase</keyword>
<dbReference type="PANTHER" id="PTHR35446:SF2">
    <property type="entry name" value="CARBOXYMUCONOLACTONE DECARBOXYLASE-LIKE DOMAIN-CONTAINING PROTEIN"/>
    <property type="match status" value="1"/>
</dbReference>
<dbReference type="GO" id="GO:0004601">
    <property type="term" value="F:peroxidase activity"/>
    <property type="evidence" value="ECO:0007669"/>
    <property type="project" value="UniProtKB-KW"/>
</dbReference>
<sequence>MSPWIKMISDEEATGELREMLDRVRTPHGTVDNVMRVHSLRPHTMAGHLALYRSVLHHEANQLPEWFLECVASYTSILNDCPYSLAHHWSNAADLIGETRRADAVLAALHRDPEDAFAGKELALLRYTGKLTRHPGTMTVDDVTACRNAGASDGDILEVNQVCAYFNYSNRLLNGLGVTTDGDAIGYYSSDVTTPAR</sequence>
<reference evidence="1 2" key="2">
    <citation type="submission" date="2019-08" db="EMBL/GenBank/DDBJ databases">
        <title>Jejuicoccus antrihumi gen. nov., sp. nov., a new member of the family Dermacoccaceae isolated from a cave.</title>
        <authorList>
            <person name="Schumann P."/>
            <person name="Kim I.S."/>
        </authorList>
    </citation>
    <scope>NUCLEOTIDE SEQUENCE [LARGE SCALE GENOMIC DNA]</scope>
    <source>
        <strain evidence="1 2">C5-26</strain>
    </source>
</reference>
<dbReference type="PANTHER" id="PTHR35446">
    <property type="entry name" value="SI:CH211-175M2.5"/>
    <property type="match status" value="1"/>
</dbReference>
<protein>
    <submittedName>
        <fullName evidence="1">Peroxidase-related enzyme</fullName>
    </submittedName>
</protein>
<dbReference type="InterPro" id="IPR010195">
    <property type="entry name" value="Uncharacterised_peroxidase-rel"/>
</dbReference>
<keyword evidence="2" id="KW-1185">Reference proteome</keyword>
<organism evidence="1 2">
    <name type="scientific">Leekyejoonella antrihumi</name>
    <dbReference type="NCBI Taxonomy" id="1660198"/>
    <lineage>
        <taxon>Bacteria</taxon>
        <taxon>Bacillati</taxon>
        <taxon>Actinomycetota</taxon>
        <taxon>Actinomycetes</taxon>
        <taxon>Micrococcales</taxon>
        <taxon>Dermacoccaceae</taxon>
        <taxon>Leekyejoonella</taxon>
    </lineage>
</organism>
<dbReference type="NCBIfam" id="TIGR01926">
    <property type="entry name" value="peroxid_rel"/>
    <property type="match status" value="1"/>
</dbReference>
<evidence type="ECO:0000313" key="2">
    <source>
        <dbReference type="Proteomes" id="UP000320244"/>
    </source>
</evidence>
<proteinExistence type="predicted"/>
<gene>
    <name evidence="1" type="ORF">FGL98_17120</name>
</gene>
<dbReference type="EMBL" id="VCQV01000027">
    <property type="protein sequence ID" value="TWP34440.1"/>
    <property type="molecule type" value="Genomic_DNA"/>
</dbReference>
<dbReference type="Proteomes" id="UP000320244">
    <property type="component" value="Unassembled WGS sequence"/>
</dbReference>